<name>A0AAD1ELF9_9MICO</name>
<dbReference type="Proteomes" id="UP000283946">
    <property type="component" value="Chromosome"/>
</dbReference>
<sequence length="187" mass="20446">MSTIAWTPAVTIPDPDLAIDLFEAWLFEGRSSGAAFKAIASPTRDPERLYGACVGLAIVVVDVTQGRDNWPQHLDTLEQIRQLALSARGLDLVTGNVAPGTTDGMKLQHFILTVEAALSTISSEEAAAHAFTVQRDKAELRRTFALICAFLNQLIRQHMRLRGLSSVTEAVVQYRLLCGDVRSSAQR</sequence>
<dbReference type="KEGG" id="ria:C7V51_03200"/>
<organism evidence="1 2">
    <name type="scientific">Rathayibacter iranicus</name>
    <dbReference type="NCBI Taxonomy" id="59737"/>
    <lineage>
        <taxon>Bacteria</taxon>
        <taxon>Bacillati</taxon>
        <taxon>Actinomycetota</taxon>
        <taxon>Actinomycetes</taxon>
        <taxon>Micrococcales</taxon>
        <taxon>Microbacteriaceae</taxon>
        <taxon>Rathayibacter</taxon>
    </lineage>
</organism>
<evidence type="ECO:0000313" key="2">
    <source>
        <dbReference type="Proteomes" id="UP000283946"/>
    </source>
</evidence>
<evidence type="ECO:0000313" key="1">
    <source>
        <dbReference type="EMBL" id="AZZ55003.1"/>
    </source>
</evidence>
<protein>
    <submittedName>
        <fullName evidence="1">Uncharacterized protein</fullName>
    </submittedName>
</protein>
<reference evidence="1 2" key="1">
    <citation type="submission" date="2018-03" db="EMBL/GenBank/DDBJ databases">
        <title>Bacteriophage NCPPB3778 and a type I-E CRISPR drive the evolution of the US Biological Select Agent, Rathayibacter toxicus.</title>
        <authorList>
            <person name="Davis E.W.II."/>
            <person name="Tabima J.F."/>
            <person name="Weisberg A.J."/>
            <person name="Dantas Lopes L."/>
            <person name="Wiseman M.S."/>
            <person name="Wiseman M.S."/>
            <person name="Pupko T."/>
            <person name="Belcher M.S."/>
            <person name="Sechler A.J."/>
            <person name="Tancos M.A."/>
            <person name="Schroeder B.K."/>
            <person name="Murray T.D."/>
            <person name="Luster D.G."/>
            <person name="Schneider W.L."/>
            <person name="Rogers E."/>
            <person name="Andreote F.D."/>
            <person name="Grunwald N.J."/>
            <person name="Putnam M.L."/>
            <person name="Chang J.H."/>
        </authorList>
    </citation>
    <scope>NUCLEOTIDE SEQUENCE [LARGE SCALE GENOMIC DNA]</scope>
    <source>
        <strain evidence="1 2">NCCPB 2253</strain>
    </source>
</reference>
<proteinExistence type="predicted"/>
<gene>
    <name evidence="1" type="ORF">C7V51_03200</name>
</gene>
<dbReference type="RefSeq" id="WP_104354190.1">
    <property type="nucleotide sequence ID" value="NZ_CP028130.1"/>
</dbReference>
<accession>A0AAD1ELF9</accession>
<dbReference type="AlphaFoldDB" id="A0AAD1ELF9"/>
<dbReference type="EMBL" id="CP028130">
    <property type="protein sequence ID" value="AZZ55003.1"/>
    <property type="molecule type" value="Genomic_DNA"/>
</dbReference>